<dbReference type="EMBL" id="NQYH01000011">
    <property type="protein sequence ID" value="RIY40062.1"/>
    <property type="molecule type" value="Genomic_DNA"/>
</dbReference>
<protein>
    <submittedName>
        <fullName evidence="11">Salicylate hydroxylase</fullName>
    </submittedName>
</protein>
<evidence type="ECO:0000256" key="6">
    <source>
        <dbReference type="ARBA" id="ARBA00023004"/>
    </source>
</evidence>
<dbReference type="Proteomes" id="UP000266206">
    <property type="component" value="Unassembled WGS sequence"/>
</dbReference>
<name>A0A3A1YPF9_9BURK</name>
<dbReference type="OrthoDB" id="9790995at2"/>
<dbReference type="PROSITE" id="PS51296">
    <property type="entry name" value="RIESKE"/>
    <property type="match status" value="1"/>
</dbReference>
<proteinExistence type="inferred from homology"/>
<dbReference type="InterPro" id="IPR001663">
    <property type="entry name" value="Rng_hydr_dOase-A"/>
</dbReference>
<dbReference type="Gene3D" id="2.102.10.10">
    <property type="entry name" value="Rieske [2Fe-2S] iron-sulphur domain"/>
    <property type="match status" value="1"/>
</dbReference>
<accession>A0A3A1YPF9</accession>
<evidence type="ECO:0000256" key="5">
    <source>
        <dbReference type="ARBA" id="ARBA00023002"/>
    </source>
</evidence>
<evidence type="ECO:0000256" key="2">
    <source>
        <dbReference type="ARBA" id="ARBA00008751"/>
    </source>
</evidence>
<dbReference type="EMBL" id="NQOU01000002">
    <property type="protein sequence ID" value="RII83324.1"/>
    <property type="molecule type" value="Genomic_DNA"/>
</dbReference>
<keyword evidence="4" id="KW-0479">Metal-binding</keyword>
<dbReference type="GO" id="GO:0016491">
    <property type="term" value="F:oxidoreductase activity"/>
    <property type="evidence" value="ECO:0007669"/>
    <property type="project" value="UniProtKB-KW"/>
</dbReference>
<dbReference type="Proteomes" id="UP000266483">
    <property type="component" value="Unassembled WGS sequence"/>
</dbReference>
<dbReference type="Pfam" id="PF00355">
    <property type="entry name" value="Rieske"/>
    <property type="match status" value="1"/>
</dbReference>
<dbReference type="InterPro" id="IPR015879">
    <property type="entry name" value="Ring_hydroxy_dOase_asu_C_dom"/>
</dbReference>
<dbReference type="SUPFAM" id="SSF55961">
    <property type="entry name" value="Bet v1-like"/>
    <property type="match status" value="1"/>
</dbReference>
<organism evidence="11 12">
    <name type="scientific">Neopusillimonas maritima</name>
    <dbReference type="NCBI Taxonomy" id="2026239"/>
    <lineage>
        <taxon>Bacteria</taxon>
        <taxon>Pseudomonadati</taxon>
        <taxon>Pseudomonadota</taxon>
        <taxon>Betaproteobacteria</taxon>
        <taxon>Burkholderiales</taxon>
        <taxon>Alcaligenaceae</taxon>
        <taxon>Neopusillimonas</taxon>
    </lineage>
</organism>
<dbReference type="GO" id="GO:0005506">
    <property type="term" value="F:iron ion binding"/>
    <property type="evidence" value="ECO:0007669"/>
    <property type="project" value="InterPro"/>
</dbReference>
<evidence type="ECO:0000313" key="10">
    <source>
        <dbReference type="EMBL" id="RII83324.1"/>
    </source>
</evidence>
<dbReference type="InterPro" id="IPR036922">
    <property type="entry name" value="Rieske_2Fe-2S_sf"/>
</dbReference>
<reference evidence="12 13" key="1">
    <citation type="submission" date="2017-08" db="EMBL/GenBank/DDBJ databases">
        <title>Pusillimonas indicus sp. nov., a member of the family Alcaligenaceae isolated from surface seawater.</title>
        <authorList>
            <person name="Li J."/>
        </authorList>
    </citation>
    <scope>NUCLEOTIDE SEQUENCE [LARGE SCALE GENOMIC DNA]</scope>
    <source>
        <strain evidence="10 13">17-4A</strain>
        <strain evidence="11 12">L52-1-41</strain>
    </source>
</reference>
<keyword evidence="8" id="KW-0520">NAD</keyword>
<evidence type="ECO:0000313" key="12">
    <source>
        <dbReference type="Proteomes" id="UP000266206"/>
    </source>
</evidence>
<dbReference type="InterPro" id="IPR015881">
    <property type="entry name" value="ARHD_Rieske_2Fe_2S"/>
</dbReference>
<dbReference type="Gene3D" id="3.90.380.10">
    <property type="entry name" value="Naphthalene 1,2-dioxygenase Alpha Subunit, Chain A, domain 1"/>
    <property type="match status" value="1"/>
</dbReference>
<feature type="domain" description="Rieske" evidence="9">
    <location>
        <begin position="48"/>
        <end position="163"/>
    </location>
</feature>
<dbReference type="PROSITE" id="PS00570">
    <property type="entry name" value="RING_HYDROXYL_ALPHA"/>
    <property type="match status" value="1"/>
</dbReference>
<dbReference type="SUPFAM" id="SSF50022">
    <property type="entry name" value="ISP domain"/>
    <property type="match status" value="1"/>
</dbReference>
<dbReference type="RefSeq" id="WP_119441710.1">
    <property type="nucleotide sequence ID" value="NZ_CP170494.1"/>
</dbReference>
<comment type="caution">
    <text evidence="11">The sequence shown here is derived from an EMBL/GenBank/DDBJ whole genome shotgun (WGS) entry which is preliminary data.</text>
</comment>
<evidence type="ECO:0000256" key="4">
    <source>
        <dbReference type="ARBA" id="ARBA00022723"/>
    </source>
</evidence>
<dbReference type="PANTHER" id="PTHR43756">
    <property type="entry name" value="CHOLINE MONOOXYGENASE, CHLOROPLASTIC"/>
    <property type="match status" value="1"/>
</dbReference>
<dbReference type="PANTHER" id="PTHR43756:SF5">
    <property type="entry name" value="CHOLINE MONOOXYGENASE, CHLOROPLASTIC"/>
    <property type="match status" value="1"/>
</dbReference>
<keyword evidence="5" id="KW-0560">Oxidoreductase</keyword>
<evidence type="ECO:0000256" key="7">
    <source>
        <dbReference type="ARBA" id="ARBA00023014"/>
    </source>
</evidence>
<comment type="cofactor">
    <cofactor evidence="1">
        <name>Fe cation</name>
        <dbReference type="ChEBI" id="CHEBI:24875"/>
    </cofactor>
</comment>
<evidence type="ECO:0000256" key="3">
    <source>
        <dbReference type="ARBA" id="ARBA00022714"/>
    </source>
</evidence>
<dbReference type="AlphaFoldDB" id="A0A3A1YPF9"/>
<keyword evidence="7" id="KW-0411">Iron-sulfur</keyword>
<keyword evidence="3" id="KW-0001">2Fe-2S</keyword>
<evidence type="ECO:0000313" key="13">
    <source>
        <dbReference type="Proteomes" id="UP000266483"/>
    </source>
</evidence>
<dbReference type="InterPro" id="IPR017941">
    <property type="entry name" value="Rieske_2Fe-2S"/>
</dbReference>
<keyword evidence="6" id="KW-0408">Iron</keyword>
<dbReference type="PRINTS" id="PR00090">
    <property type="entry name" value="RNGDIOXGNASE"/>
</dbReference>
<keyword evidence="13" id="KW-1185">Reference proteome</keyword>
<evidence type="ECO:0000259" key="9">
    <source>
        <dbReference type="PROSITE" id="PS51296"/>
    </source>
</evidence>
<evidence type="ECO:0000256" key="1">
    <source>
        <dbReference type="ARBA" id="ARBA00001962"/>
    </source>
</evidence>
<comment type="similarity">
    <text evidence="2">Belongs to the bacterial ring-hydroxylating dioxygenase alpha subunit family.</text>
</comment>
<evidence type="ECO:0000313" key="11">
    <source>
        <dbReference type="EMBL" id="RIY40062.1"/>
    </source>
</evidence>
<gene>
    <name evidence="10" type="ORF">CJO09_06920</name>
    <name evidence="11" type="ORF">CJP73_11990</name>
</gene>
<sequence length="417" mass="48228">MNDPRPLPPVSEPKVWKTEGTSRVPFWLYTDEEIYQRELERLFYGPHWSYLGLSCEIPNAGDFKRTWIGERNVLMVRDENGTVNVIENRCAHRGVQFCREATGNRKEFVCPYHQWNYDLKGNLLGVPYMRGIKGKGGMPADFKRDEHGLRKLGVTERNGVVFASFDPEVEDFETFLGPTMLKYFDRVFNGRKLTVLGYNRQRVPGNWKLIHENLKDCYHPGLLHTWFVNFGLWRADNECENVMDEQRRHSAMVTVRNQGGKGEATAGVASFREDLKLNDGRFLDVEDETWWNGPSAVIQSLFPSLIIQQQINSVAMRQVIPRGPRDFDYIWTHIGFEEDTADMTQRRLYQANLFGPAGFVSGDDSEVMGMVQDNMHTDKDGLHLVQLGGRDVEDTDTHVSETLIRGMYHYYRKVMEI</sequence>
<evidence type="ECO:0000256" key="8">
    <source>
        <dbReference type="ARBA" id="ARBA00023027"/>
    </source>
</evidence>
<dbReference type="Pfam" id="PF00848">
    <property type="entry name" value="Ring_hydroxyl_A"/>
    <property type="match status" value="1"/>
</dbReference>
<dbReference type="GO" id="GO:0051537">
    <property type="term" value="F:2 iron, 2 sulfur cluster binding"/>
    <property type="evidence" value="ECO:0007669"/>
    <property type="project" value="UniProtKB-KW"/>
</dbReference>